<protein>
    <submittedName>
        <fullName evidence="1">Uncharacterized protein</fullName>
    </submittedName>
</protein>
<proteinExistence type="predicted"/>
<dbReference type="Proteomes" id="UP000229314">
    <property type="component" value="Chromosome"/>
</dbReference>
<accession>A0A2D2C422</accession>
<evidence type="ECO:0000313" key="1">
    <source>
        <dbReference type="EMBL" id="ATQ57241.1"/>
    </source>
</evidence>
<name>A0A2D2C422_9RHOB</name>
<gene>
    <name evidence="1" type="ORF">PYTT13_16515</name>
</gene>
<dbReference type="GeneID" id="78899254"/>
<dbReference type="EMBL" id="CP024422">
    <property type="protein sequence ID" value="ATQ57241.1"/>
    <property type="molecule type" value="Genomic_DNA"/>
</dbReference>
<reference evidence="1 2" key="1">
    <citation type="submission" date="2017-10" db="EMBL/GenBank/DDBJ databases">
        <title>Complete genome sequence of Paracoccus yeei TT13 isolated from human skin.</title>
        <authorList>
            <person name="Lee K."/>
            <person name="Lim J.Y."/>
            <person name="Hwang I."/>
        </authorList>
    </citation>
    <scope>NUCLEOTIDE SEQUENCE [LARGE SCALE GENOMIC DNA]</scope>
    <source>
        <strain evidence="1 2">TT13</strain>
    </source>
</reference>
<organism evidence="1 2">
    <name type="scientific">Paracoccus yeei</name>
    <dbReference type="NCBI Taxonomy" id="147645"/>
    <lineage>
        <taxon>Bacteria</taxon>
        <taxon>Pseudomonadati</taxon>
        <taxon>Pseudomonadota</taxon>
        <taxon>Alphaproteobacteria</taxon>
        <taxon>Rhodobacterales</taxon>
        <taxon>Paracoccaceae</taxon>
        <taxon>Paracoccus</taxon>
    </lineage>
</organism>
<evidence type="ECO:0000313" key="2">
    <source>
        <dbReference type="Proteomes" id="UP000229314"/>
    </source>
</evidence>
<sequence>MLHETDTALIARMSGLLSKGTVADTKAALSDFLTVVCERNAVPTDGLGKSQAALIWRRQIALKLAAETYGSHGAQVDLLNAMIEAERTVWDDRELDRLADDLMCHAELVADEWRGEAEVLRGEI</sequence>
<dbReference type="RefSeq" id="WP_099649829.1">
    <property type="nucleotide sequence ID" value="NZ_CAJGAB010000097.1"/>
</dbReference>
<dbReference type="AlphaFoldDB" id="A0A2D2C422"/>